<evidence type="ECO:0000313" key="1">
    <source>
        <dbReference type="EMBL" id="KAF3043985.1"/>
    </source>
</evidence>
<dbReference type="OrthoDB" id="3800133at2759"/>
<sequence length="251" mass="28406">MPYVLVHPLPAPKRNPSKPDLPVFTTSSRAIAHFFYSHGWRVCHVYSEYPPTTSATSSLTSSRSSSKCSSTSTTSLGYIAARQLSVYQPAIDQEATRCCLDRPVSSVLSCGPVVELHCYQITLNAAVFHGPPATAMQRRYLRQYPHPHISFEAKDGDVDLHVPNRAALALRRKEFGEHGVGEKAKDKVWMDIIEEEKSAVWFFEMDQDEEVDEEIDEELGEQWETYERALLASEGLEWAEDGKTLRKKRNM</sequence>
<gene>
    <name evidence="1" type="ORF">E8E12_004498</name>
</gene>
<comment type="caution">
    <text evidence="1">The sequence shown here is derived from an EMBL/GenBank/DDBJ whole genome shotgun (WGS) entry which is preliminary data.</text>
</comment>
<reference evidence="1" key="1">
    <citation type="submission" date="2019-04" db="EMBL/GenBank/DDBJ databases">
        <title>Sequencing of skin fungus with MAO and IRED activity.</title>
        <authorList>
            <person name="Marsaioli A.J."/>
            <person name="Bonatto J.M.C."/>
            <person name="Reis Junior O."/>
        </authorList>
    </citation>
    <scope>NUCLEOTIDE SEQUENCE</scope>
    <source>
        <strain evidence="1">28M1</strain>
    </source>
</reference>
<dbReference type="AlphaFoldDB" id="A0A9P5C4L6"/>
<organism evidence="1 2">
    <name type="scientific">Didymella heteroderae</name>
    <dbReference type="NCBI Taxonomy" id="1769908"/>
    <lineage>
        <taxon>Eukaryota</taxon>
        <taxon>Fungi</taxon>
        <taxon>Dikarya</taxon>
        <taxon>Ascomycota</taxon>
        <taxon>Pezizomycotina</taxon>
        <taxon>Dothideomycetes</taxon>
        <taxon>Pleosporomycetidae</taxon>
        <taxon>Pleosporales</taxon>
        <taxon>Pleosporineae</taxon>
        <taxon>Didymellaceae</taxon>
        <taxon>Didymella</taxon>
    </lineage>
</organism>
<dbReference type="Proteomes" id="UP000758155">
    <property type="component" value="Unassembled WGS sequence"/>
</dbReference>
<proteinExistence type="predicted"/>
<evidence type="ECO:0000313" key="2">
    <source>
        <dbReference type="Proteomes" id="UP000758155"/>
    </source>
</evidence>
<accession>A0A9P5C4L6</accession>
<keyword evidence="2" id="KW-1185">Reference proteome</keyword>
<name>A0A9P5C4L6_9PLEO</name>
<dbReference type="EMBL" id="SWKV01000010">
    <property type="protein sequence ID" value="KAF3043985.1"/>
    <property type="molecule type" value="Genomic_DNA"/>
</dbReference>
<protein>
    <submittedName>
        <fullName evidence="1">Uncharacterized protein</fullName>
    </submittedName>
</protein>